<dbReference type="SMART" id="SM00868">
    <property type="entry name" value="zf-AD"/>
    <property type="match status" value="1"/>
</dbReference>
<dbReference type="FunFam" id="3.30.160.60:FF:000624">
    <property type="entry name" value="zinc finger protein 697"/>
    <property type="match status" value="1"/>
</dbReference>
<keyword evidence="4 9" id="KW-0863">Zinc-finger</keyword>
<feature type="binding site" evidence="10">
    <location>
        <position position="57"/>
    </location>
    <ligand>
        <name>Zn(2+)</name>
        <dbReference type="ChEBI" id="CHEBI:29105"/>
    </ligand>
</feature>
<dbReference type="GO" id="GO:0001817">
    <property type="term" value="P:regulation of cytokine production"/>
    <property type="evidence" value="ECO:0007669"/>
    <property type="project" value="TreeGrafter"/>
</dbReference>
<evidence type="ECO:0000256" key="9">
    <source>
        <dbReference type="PROSITE-ProRule" id="PRU00042"/>
    </source>
</evidence>
<protein>
    <submittedName>
        <fullName evidence="14">Zinc finger protein 432</fullName>
    </submittedName>
</protein>
<dbReference type="Pfam" id="PF07776">
    <property type="entry name" value="zf-AD"/>
    <property type="match status" value="1"/>
</dbReference>
<dbReference type="PROSITE" id="PS51915">
    <property type="entry name" value="ZAD"/>
    <property type="match status" value="1"/>
</dbReference>
<dbReference type="PANTHER" id="PTHR24399:SF23">
    <property type="entry name" value="C2H2-TYPE DOMAIN-CONTAINING PROTEIN"/>
    <property type="match status" value="1"/>
</dbReference>
<keyword evidence="5 10" id="KW-0862">Zinc</keyword>
<dbReference type="Pfam" id="PF00096">
    <property type="entry name" value="zf-C2H2"/>
    <property type="match status" value="4"/>
</dbReference>
<comment type="subcellular location">
    <subcellularLocation>
        <location evidence="1">Nucleus</location>
    </subcellularLocation>
</comment>
<dbReference type="InterPro" id="IPR013087">
    <property type="entry name" value="Znf_C2H2_type"/>
</dbReference>
<feature type="domain" description="C2H2-type" evidence="12">
    <location>
        <begin position="746"/>
        <end position="773"/>
    </location>
</feature>
<feature type="binding site" evidence="10">
    <location>
        <position position="60"/>
    </location>
    <ligand>
        <name>Zn(2+)</name>
        <dbReference type="ChEBI" id="CHEBI:29105"/>
    </ligand>
</feature>
<evidence type="ECO:0000259" key="12">
    <source>
        <dbReference type="PROSITE" id="PS50157"/>
    </source>
</evidence>
<keyword evidence="8" id="KW-0539">Nucleus</keyword>
<dbReference type="GO" id="GO:0001227">
    <property type="term" value="F:DNA-binding transcription repressor activity, RNA polymerase II-specific"/>
    <property type="evidence" value="ECO:0007669"/>
    <property type="project" value="TreeGrafter"/>
</dbReference>
<evidence type="ECO:0000256" key="5">
    <source>
        <dbReference type="ARBA" id="ARBA00022833"/>
    </source>
</evidence>
<keyword evidence="6" id="KW-0805">Transcription regulation</keyword>
<evidence type="ECO:0000256" key="11">
    <source>
        <dbReference type="SAM" id="MobiDB-lite"/>
    </source>
</evidence>
<dbReference type="InterPro" id="IPR036236">
    <property type="entry name" value="Znf_C2H2_sf"/>
</dbReference>
<feature type="domain" description="C2H2-type" evidence="12">
    <location>
        <begin position="718"/>
        <end position="745"/>
    </location>
</feature>
<dbReference type="Pfam" id="PF13912">
    <property type="entry name" value="zf-C2H2_6"/>
    <property type="match status" value="1"/>
</dbReference>
<dbReference type="AlphaFoldDB" id="A0A8D8BDL6"/>
<evidence type="ECO:0000256" key="3">
    <source>
        <dbReference type="ARBA" id="ARBA00022737"/>
    </source>
</evidence>
<evidence type="ECO:0000256" key="8">
    <source>
        <dbReference type="ARBA" id="ARBA00023242"/>
    </source>
</evidence>
<feature type="domain" description="C2H2-type" evidence="12">
    <location>
        <begin position="689"/>
        <end position="717"/>
    </location>
</feature>
<feature type="domain" description="C2H2-type" evidence="12">
    <location>
        <begin position="197"/>
        <end position="227"/>
    </location>
</feature>
<feature type="compositionally biased region" description="Basic and acidic residues" evidence="11">
    <location>
        <begin position="224"/>
        <end position="238"/>
    </location>
</feature>
<dbReference type="SMART" id="SM00355">
    <property type="entry name" value="ZnF_C2H2"/>
    <property type="match status" value="17"/>
</dbReference>
<dbReference type="GO" id="GO:0000978">
    <property type="term" value="F:RNA polymerase II cis-regulatory region sequence-specific DNA binding"/>
    <property type="evidence" value="ECO:0007669"/>
    <property type="project" value="TreeGrafter"/>
</dbReference>
<feature type="binding site" evidence="10">
    <location>
        <position position="8"/>
    </location>
    <ligand>
        <name>Zn(2+)</name>
        <dbReference type="ChEBI" id="CHEBI:29105"/>
    </ligand>
</feature>
<evidence type="ECO:0000256" key="6">
    <source>
        <dbReference type="ARBA" id="ARBA00023015"/>
    </source>
</evidence>
<evidence type="ECO:0000256" key="1">
    <source>
        <dbReference type="ARBA" id="ARBA00004123"/>
    </source>
</evidence>
<feature type="domain" description="C2H2-type" evidence="12">
    <location>
        <begin position="169"/>
        <end position="197"/>
    </location>
</feature>
<dbReference type="FunFam" id="3.30.160.60:FF:000012">
    <property type="entry name" value="RB-associated KRAB zinc finger protein-like"/>
    <property type="match status" value="1"/>
</dbReference>
<dbReference type="PROSITE" id="PS00028">
    <property type="entry name" value="ZINC_FINGER_C2H2_1"/>
    <property type="match status" value="9"/>
</dbReference>
<evidence type="ECO:0000256" key="4">
    <source>
        <dbReference type="ARBA" id="ARBA00022771"/>
    </source>
</evidence>
<feature type="domain" description="C2H2-type" evidence="12">
    <location>
        <begin position="605"/>
        <end position="632"/>
    </location>
</feature>
<feature type="domain" description="C2H2-type" evidence="12">
    <location>
        <begin position="633"/>
        <end position="655"/>
    </location>
</feature>
<dbReference type="PANTHER" id="PTHR24399">
    <property type="entry name" value="ZINC FINGER AND BTB DOMAIN-CONTAINING"/>
    <property type="match status" value="1"/>
</dbReference>
<evidence type="ECO:0000256" key="10">
    <source>
        <dbReference type="PROSITE-ProRule" id="PRU01263"/>
    </source>
</evidence>
<dbReference type="FunFam" id="3.30.160.60:FF:000072">
    <property type="entry name" value="zinc finger protein 143 isoform X1"/>
    <property type="match status" value="1"/>
</dbReference>
<feature type="domain" description="C2H2-type" evidence="12">
    <location>
        <begin position="504"/>
        <end position="534"/>
    </location>
</feature>
<feature type="domain" description="C2H2-type" evidence="12">
    <location>
        <begin position="576"/>
        <end position="603"/>
    </location>
</feature>
<dbReference type="GO" id="GO:0008270">
    <property type="term" value="F:zinc ion binding"/>
    <property type="evidence" value="ECO:0007669"/>
    <property type="project" value="UniProtKB-UniRule"/>
</dbReference>
<dbReference type="InterPro" id="IPR012934">
    <property type="entry name" value="Znf_AD"/>
</dbReference>
<accession>A0A8D8BDL6</accession>
<organism evidence="14">
    <name type="scientific">Culex pipiens</name>
    <name type="common">House mosquito</name>
    <dbReference type="NCBI Taxonomy" id="7175"/>
    <lineage>
        <taxon>Eukaryota</taxon>
        <taxon>Metazoa</taxon>
        <taxon>Ecdysozoa</taxon>
        <taxon>Arthropoda</taxon>
        <taxon>Hexapoda</taxon>
        <taxon>Insecta</taxon>
        <taxon>Pterygota</taxon>
        <taxon>Neoptera</taxon>
        <taxon>Endopterygota</taxon>
        <taxon>Diptera</taxon>
        <taxon>Nematocera</taxon>
        <taxon>Culicoidea</taxon>
        <taxon>Culicidae</taxon>
        <taxon>Culicinae</taxon>
        <taxon>Culicini</taxon>
        <taxon>Culex</taxon>
        <taxon>Culex</taxon>
    </lineage>
</organism>
<feature type="domain" description="C2H2-type" evidence="12">
    <location>
        <begin position="661"/>
        <end position="688"/>
    </location>
</feature>
<evidence type="ECO:0000259" key="13">
    <source>
        <dbReference type="PROSITE" id="PS51915"/>
    </source>
</evidence>
<dbReference type="PROSITE" id="PS50157">
    <property type="entry name" value="ZINC_FINGER_C2H2_2"/>
    <property type="match status" value="10"/>
</dbReference>
<proteinExistence type="predicted"/>
<keyword evidence="3" id="KW-0677">Repeat</keyword>
<dbReference type="GO" id="GO:0002682">
    <property type="term" value="P:regulation of immune system process"/>
    <property type="evidence" value="ECO:0007669"/>
    <property type="project" value="TreeGrafter"/>
</dbReference>
<sequence length="820" mass="95047">MDQLCRICMGSFEGDDPEARTSLYSELASGNEVVANMIIDCGDIVVCHDDQLPEFVCGGCLVRLEDAFALRKLIRASDGALREMAANKTQNLVMEEEVVQKVPTKVVNYPSEDQIESVQEVDCYKIIRLKGIRCCGCNSMFGSQLEVERHSREQHGSAEVKQEADRLVFECPTCHKEFENKLKLLNHAKNFQSNEVYYCTVCDVLFDIRYRLEQHLKLSKAHRNPQEEPLKMSLDRRRSSGKKKATRELKYPEQDFILAIEETQEYQLIHIGGERCCGCERIFQTYQELQDHCNEAHIRSPENALCECGLCFEKFDQIQTYNRHTTARNLKELYYCKFCKIVIDVKFRFDQHLKSSLAHQAAREQAGVEPSPPMEEFSRALEAGVEVLQIDGVRCCGCDFTCATRNELEDHSEETHGFQRVITESEQTPYECDICFQRFPTSQTLKFHTNAALQSSVFKCTQCDVQSEIKQRLLQHLASGVHEQIPKKEPTSKQATHKLKPQQHLCCFVRCPASFTSPTELLSHVESDHSAKRRENAEERELDGPICYVCHKSFRTERALHVHQFPKNRRANSRPNVCGECGAAFQTASGLIQHAKSHAAERWEWQCDVCDRRCPDEGALRVHRVCHEEERAWECDECGKKFRRKGNLKVHKRCHREVSIWDCPHCETSFKTKQSLTLHVRSHTGEKPFQCRFCENRYSHTTDRQRHEMATHTKERPHRCDLCPAAFVRKRQLTIHVRIHTGERPFVCQVCGRGFIQVNYLKKHLTTHEKAGKGLVETEYMIEMLQEDEEEELSETEQKRYYELEIEQMVDEAEEDDDDE</sequence>
<evidence type="ECO:0000256" key="7">
    <source>
        <dbReference type="ARBA" id="ARBA00023163"/>
    </source>
</evidence>
<name>A0A8D8BDL6_CULPI</name>
<dbReference type="GO" id="GO:0005654">
    <property type="term" value="C:nucleoplasm"/>
    <property type="evidence" value="ECO:0007669"/>
    <property type="project" value="TreeGrafter"/>
</dbReference>
<evidence type="ECO:0000256" key="2">
    <source>
        <dbReference type="ARBA" id="ARBA00022723"/>
    </source>
</evidence>
<keyword evidence="7" id="KW-0804">Transcription</keyword>
<feature type="region of interest" description="Disordered" evidence="11">
    <location>
        <begin position="223"/>
        <end position="245"/>
    </location>
</feature>
<dbReference type="EMBL" id="HBUE01069249">
    <property type="protein sequence ID" value="CAG6472114.1"/>
    <property type="molecule type" value="Transcribed_RNA"/>
</dbReference>
<keyword evidence="2 10" id="KW-0479">Metal-binding</keyword>
<dbReference type="Gene3D" id="3.30.160.60">
    <property type="entry name" value="Classic Zinc Finger"/>
    <property type="match status" value="9"/>
</dbReference>
<feature type="domain" description="ZAD" evidence="13">
    <location>
        <begin position="3"/>
        <end position="84"/>
    </location>
</feature>
<feature type="binding site" evidence="10">
    <location>
        <position position="5"/>
    </location>
    <ligand>
        <name>Zn(2+)</name>
        <dbReference type="ChEBI" id="CHEBI:29105"/>
    </ligand>
</feature>
<evidence type="ECO:0000313" key="14">
    <source>
        <dbReference type="EMBL" id="CAG6472114.1"/>
    </source>
</evidence>
<reference evidence="14" key="1">
    <citation type="submission" date="2021-05" db="EMBL/GenBank/DDBJ databases">
        <authorList>
            <person name="Alioto T."/>
            <person name="Alioto T."/>
            <person name="Gomez Garrido J."/>
        </authorList>
    </citation>
    <scope>NUCLEOTIDE SEQUENCE</scope>
</reference>
<dbReference type="SUPFAM" id="SSF57667">
    <property type="entry name" value="beta-beta-alpha zinc fingers"/>
    <property type="match status" value="6"/>
</dbReference>
<dbReference type="SUPFAM" id="SSF57716">
    <property type="entry name" value="Glucocorticoid receptor-like (DNA-binding domain)"/>
    <property type="match status" value="1"/>
</dbReference>